<gene>
    <name evidence="1" type="ORF">M407DRAFT_22756</name>
</gene>
<dbReference type="Gene3D" id="3.80.10.10">
    <property type="entry name" value="Ribonuclease Inhibitor"/>
    <property type="match status" value="1"/>
</dbReference>
<sequence length="552" mass="61387">MTDCGALETLLSKDFMIGVLERIRDIFIQETAKLRRRRNQEHSSLCKLPQELLVEILLLSVDWKFWSVDSLHTLARVSTSWRDTILSCNRFWSVIDVAASPAAREVTMKRSGEGAVDLRCGRYLGPSRVSSFVHDVKSVTPIRARSVLYEIRPGTSSFMDHLRSNNSTIIDLLLSNLGVGPSEAHLELSAEGSNLRHLDLSGASLQWQSPRLAKLRTLCLRDLKYNIPPVNHLYNILSSSPQLERLCLMNIVSLYEPGLGSLPTSAPPINLPALKTLAFDCVPTPILTSILPRIRALACHTITVHEEELPVFLELQETTIELIAKPISLSNVLKLKLEVDDGTCLHIRSEPVVAKEFVYWARDQPGIDIKLAIPSTEVLPQFWGVLGNALRSHGGAPNITSLEVEWTGQEFLFPFKVLKFPFPFTVLEHFPVLTSLRFIDYPGTTLHPLIQFLGGNRIGGSGVAFEHRFPLPSLNSLSFYAKTIPNLKDCVSSTKTLLERRYPVSGDGVFTGDAQVLNDLRLPNPLVHALQQRGVATSLDFKKVIRGTEVGG</sequence>
<evidence type="ECO:0000313" key="1">
    <source>
        <dbReference type="EMBL" id="KIO27988.1"/>
    </source>
</evidence>
<organism evidence="1 2">
    <name type="scientific">Tulasnella calospora MUT 4182</name>
    <dbReference type="NCBI Taxonomy" id="1051891"/>
    <lineage>
        <taxon>Eukaryota</taxon>
        <taxon>Fungi</taxon>
        <taxon>Dikarya</taxon>
        <taxon>Basidiomycota</taxon>
        <taxon>Agaricomycotina</taxon>
        <taxon>Agaricomycetes</taxon>
        <taxon>Cantharellales</taxon>
        <taxon>Tulasnellaceae</taxon>
        <taxon>Tulasnella</taxon>
    </lineage>
</organism>
<name>A0A0C3L2M2_9AGAM</name>
<dbReference type="HOGENOM" id="CLU_033577_0_0_1"/>
<reference evidence="2" key="2">
    <citation type="submission" date="2015-01" db="EMBL/GenBank/DDBJ databases">
        <title>Evolutionary Origins and Diversification of the Mycorrhizal Mutualists.</title>
        <authorList>
            <consortium name="DOE Joint Genome Institute"/>
            <consortium name="Mycorrhizal Genomics Consortium"/>
            <person name="Kohler A."/>
            <person name="Kuo A."/>
            <person name="Nagy L.G."/>
            <person name="Floudas D."/>
            <person name="Copeland A."/>
            <person name="Barry K.W."/>
            <person name="Cichocki N."/>
            <person name="Veneault-Fourrey C."/>
            <person name="LaButti K."/>
            <person name="Lindquist E.A."/>
            <person name="Lipzen A."/>
            <person name="Lundell T."/>
            <person name="Morin E."/>
            <person name="Murat C."/>
            <person name="Riley R."/>
            <person name="Ohm R."/>
            <person name="Sun H."/>
            <person name="Tunlid A."/>
            <person name="Henrissat B."/>
            <person name="Grigoriev I.V."/>
            <person name="Hibbett D.S."/>
            <person name="Martin F."/>
        </authorList>
    </citation>
    <scope>NUCLEOTIDE SEQUENCE [LARGE SCALE GENOMIC DNA]</scope>
    <source>
        <strain evidence="2">MUT 4182</strain>
    </source>
</reference>
<evidence type="ECO:0008006" key="3">
    <source>
        <dbReference type="Google" id="ProtNLM"/>
    </source>
</evidence>
<accession>A0A0C3L2M2</accession>
<dbReference type="EMBL" id="KN823000">
    <property type="protein sequence ID" value="KIO27988.1"/>
    <property type="molecule type" value="Genomic_DNA"/>
</dbReference>
<dbReference type="SUPFAM" id="SSF52047">
    <property type="entry name" value="RNI-like"/>
    <property type="match status" value="1"/>
</dbReference>
<reference evidence="1 2" key="1">
    <citation type="submission" date="2014-04" db="EMBL/GenBank/DDBJ databases">
        <authorList>
            <consortium name="DOE Joint Genome Institute"/>
            <person name="Kuo A."/>
            <person name="Girlanda M."/>
            <person name="Perotto S."/>
            <person name="Kohler A."/>
            <person name="Nagy L.G."/>
            <person name="Floudas D."/>
            <person name="Copeland A."/>
            <person name="Barry K.W."/>
            <person name="Cichocki N."/>
            <person name="Veneault-Fourrey C."/>
            <person name="LaButti K."/>
            <person name="Lindquist E.A."/>
            <person name="Lipzen A."/>
            <person name="Lundell T."/>
            <person name="Morin E."/>
            <person name="Murat C."/>
            <person name="Sun H."/>
            <person name="Tunlid A."/>
            <person name="Henrissat B."/>
            <person name="Grigoriev I.V."/>
            <person name="Hibbett D.S."/>
            <person name="Martin F."/>
            <person name="Nordberg H.P."/>
            <person name="Cantor M.N."/>
            <person name="Hua S.X."/>
        </authorList>
    </citation>
    <scope>NUCLEOTIDE SEQUENCE [LARGE SCALE GENOMIC DNA]</scope>
    <source>
        <strain evidence="1 2">MUT 4182</strain>
    </source>
</reference>
<dbReference type="InterPro" id="IPR032675">
    <property type="entry name" value="LRR_dom_sf"/>
</dbReference>
<evidence type="ECO:0000313" key="2">
    <source>
        <dbReference type="Proteomes" id="UP000054248"/>
    </source>
</evidence>
<protein>
    <recommendedName>
        <fullName evidence="3">F-box domain-containing protein</fullName>
    </recommendedName>
</protein>
<proteinExistence type="predicted"/>
<dbReference type="AlphaFoldDB" id="A0A0C3L2M2"/>
<dbReference type="Proteomes" id="UP000054248">
    <property type="component" value="Unassembled WGS sequence"/>
</dbReference>
<keyword evidence="2" id="KW-1185">Reference proteome</keyword>
<dbReference type="OrthoDB" id="3211152at2759"/>